<keyword evidence="2" id="KW-1185">Reference proteome</keyword>
<comment type="caution">
    <text evidence="1">The sequence shown here is derived from an EMBL/GenBank/DDBJ whole genome shotgun (WGS) entry which is preliminary data.</text>
</comment>
<reference evidence="1 2" key="1">
    <citation type="journal article" date="2019" name="Int. J. Syst. Evol. Microbiol.">
        <title>The Global Catalogue of Microorganisms (GCM) 10K type strain sequencing project: providing services to taxonomists for standard genome sequencing and annotation.</title>
        <authorList>
            <consortium name="The Broad Institute Genomics Platform"/>
            <consortium name="The Broad Institute Genome Sequencing Center for Infectious Disease"/>
            <person name="Wu L."/>
            <person name="Ma J."/>
        </authorList>
    </citation>
    <scope>NUCLEOTIDE SEQUENCE [LARGE SCALE GENOMIC DNA]</scope>
    <source>
        <strain evidence="1 2">JCM 13249</strain>
    </source>
</reference>
<evidence type="ECO:0000313" key="2">
    <source>
        <dbReference type="Proteomes" id="UP001500655"/>
    </source>
</evidence>
<dbReference type="Proteomes" id="UP001500655">
    <property type="component" value="Unassembled WGS sequence"/>
</dbReference>
<accession>A0ABN2L916</accession>
<proteinExistence type="predicted"/>
<protein>
    <submittedName>
        <fullName evidence="1">Uncharacterized protein</fullName>
    </submittedName>
</protein>
<name>A0ABN2L916_9ACTN</name>
<organism evidence="1 2">
    <name type="scientific">Luedemannella helvata</name>
    <dbReference type="NCBI Taxonomy" id="349315"/>
    <lineage>
        <taxon>Bacteria</taxon>
        <taxon>Bacillati</taxon>
        <taxon>Actinomycetota</taxon>
        <taxon>Actinomycetes</taxon>
        <taxon>Micromonosporales</taxon>
        <taxon>Micromonosporaceae</taxon>
        <taxon>Luedemannella</taxon>
    </lineage>
</organism>
<gene>
    <name evidence="1" type="ORF">GCM10009681_57470</name>
</gene>
<evidence type="ECO:0000313" key="1">
    <source>
        <dbReference type="EMBL" id="GAA1779946.1"/>
    </source>
</evidence>
<dbReference type="EMBL" id="BAAALS010000088">
    <property type="protein sequence ID" value="GAA1779946.1"/>
    <property type="molecule type" value="Genomic_DNA"/>
</dbReference>
<sequence length="69" mass="7187">MWCETAAMGVSYMVRGSTAAECQRALDRLCVALDATPTTAPIRAAGPGWLARAVPTPKAPADGEGLVER</sequence>